<dbReference type="RefSeq" id="WP_104517310.1">
    <property type="nucleotide sequence ID" value="NZ_NHRY01000042.1"/>
</dbReference>
<evidence type="ECO:0000256" key="1">
    <source>
        <dbReference type="SAM" id="MobiDB-lite"/>
    </source>
</evidence>
<sequence length="691" mass="75756">MNAISGLSHLLEPEEFIGAHWHRLVGAGASWPRFPDAAVTFESMQPGLGVFFRGLGGAAGLKLAPAVAETSHHRLSLRLRLGLGEERVARPRRDDSVLYLPPAVDAFPDAALNRDLYLWLAAFFAFAGPPAPGGNALQRDVAFLAAADAATRAALAAFPGLRPLHARLCDALRPLRPRRRLPADEQAVETAVLHLLGADREDAVPRAPIIVRRKARAPSSWPGVSRPSTPNRRSADGRDTPGHDEGAGTLHDESVSRTPDLGTLARIVPSRHYRPFLPVPLWGEIVAAIPQSAPPPDAETGGGGSDAGDGRVRKASRRAADQTERNDGLILNRMEKLLSLIEHMNINRAVEDDDDEGARKALDDAEDVVLSAHRKRPSTRLKFDLDLASPAVEGAALAGTQTYPEWDYRARQYHRDHCRVLAARAAEEGEAWEPDPATWRRIHRVRRQFEALRPRPETLRAQLDGSELDLEALVRARTDIIASGASSDRVHLATRRQARDLSVALLIDTSLSTDAWIDNRRVLDIAKESLLVLAHGLAACGDEHAILTFTSRRRDRVQVDCVKDFDERFGPAVQRRIAALRPGYYTRMGTAIRHATAALTLRPHRHRLLLVVTDGKPNDIDHYEGRYGVEDTAMAVKEARRAGMAVFGVTIDSKAQAYFPALFGRGGYAILPHAARLPVALPALYRHLIAN</sequence>
<name>A0A2S6NN31_RHOGL</name>
<feature type="region of interest" description="Disordered" evidence="1">
    <location>
        <begin position="215"/>
        <end position="257"/>
    </location>
</feature>
<feature type="domain" description="VWFA" evidence="2">
    <location>
        <begin position="502"/>
        <end position="653"/>
    </location>
</feature>
<comment type="caution">
    <text evidence="3">The sequence shown here is derived from an EMBL/GenBank/DDBJ whole genome shotgun (WGS) entry which is preliminary data.</text>
</comment>
<proteinExistence type="predicted"/>
<dbReference type="AlphaFoldDB" id="A0A2S6NN31"/>
<dbReference type="CDD" id="cd01454">
    <property type="entry name" value="vWA_norD_type"/>
    <property type="match status" value="1"/>
</dbReference>
<evidence type="ECO:0000313" key="3">
    <source>
        <dbReference type="EMBL" id="PPQ38160.1"/>
    </source>
</evidence>
<dbReference type="InterPro" id="IPR002035">
    <property type="entry name" value="VWF_A"/>
</dbReference>
<dbReference type="InterPro" id="IPR036465">
    <property type="entry name" value="vWFA_dom_sf"/>
</dbReference>
<dbReference type="PANTHER" id="PTHR41248">
    <property type="entry name" value="NORD PROTEIN"/>
    <property type="match status" value="1"/>
</dbReference>
<accession>A0A2S6NN31</accession>
<feature type="region of interest" description="Disordered" evidence="1">
    <location>
        <begin position="292"/>
        <end position="323"/>
    </location>
</feature>
<evidence type="ECO:0000259" key="2">
    <source>
        <dbReference type="PROSITE" id="PS50234"/>
    </source>
</evidence>
<reference evidence="3 4" key="1">
    <citation type="journal article" date="2018" name="Arch. Microbiol.">
        <title>New insights into the metabolic potential of the phototrophic purple bacterium Rhodopila globiformis DSM 161(T) from its draft genome sequence and evidence for a vanadium-dependent nitrogenase.</title>
        <authorList>
            <person name="Imhoff J.F."/>
            <person name="Rahn T."/>
            <person name="Kunzel S."/>
            <person name="Neulinger S.C."/>
        </authorList>
    </citation>
    <scope>NUCLEOTIDE SEQUENCE [LARGE SCALE GENOMIC DNA]</scope>
    <source>
        <strain evidence="3 4">DSM 161</strain>
    </source>
</reference>
<dbReference type="Proteomes" id="UP000239724">
    <property type="component" value="Unassembled WGS sequence"/>
</dbReference>
<dbReference type="InterPro" id="IPR051928">
    <property type="entry name" value="NorD/CobT"/>
</dbReference>
<dbReference type="Pfam" id="PF13519">
    <property type="entry name" value="VWA_2"/>
    <property type="match status" value="1"/>
</dbReference>
<dbReference type="PANTHER" id="PTHR41248:SF1">
    <property type="entry name" value="NORD PROTEIN"/>
    <property type="match status" value="1"/>
</dbReference>
<keyword evidence="4" id="KW-1185">Reference proteome</keyword>
<evidence type="ECO:0000313" key="4">
    <source>
        <dbReference type="Proteomes" id="UP000239724"/>
    </source>
</evidence>
<organism evidence="3 4">
    <name type="scientific">Rhodopila globiformis</name>
    <name type="common">Rhodopseudomonas globiformis</name>
    <dbReference type="NCBI Taxonomy" id="1071"/>
    <lineage>
        <taxon>Bacteria</taxon>
        <taxon>Pseudomonadati</taxon>
        <taxon>Pseudomonadota</taxon>
        <taxon>Alphaproteobacteria</taxon>
        <taxon>Acetobacterales</taxon>
        <taxon>Acetobacteraceae</taxon>
        <taxon>Rhodopila</taxon>
    </lineage>
</organism>
<protein>
    <recommendedName>
        <fullName evidence="2">VWFA domain-containing protein</fullName>
    </recommendedName>
</protein>
<dbReference type="SUPFAM" id="SSF53300">
    <property type="entry name" value="vWA-like"/>
    <property type="match status" value="1"/>
</dbReference>
<feature type="compositionally biased region" description="Basic and acidic residues" evidence="1">
    <location>
        <begin position="308"/>
        <end position="323"/>
    </location>
</feature>
<gene>
    <name evidence="3" type="ORF">CCS01_02760</name>
</gene>
<dbReference type="SMART" id="SM00327">
    <property type="entry name" value="VWA"/>
    <property type="match status" value="1"/>
</dbReference>
<dbReference type="PROSITE" id="PS50234">
    <property type="entry name" value="VWFA"/>
    <property type="match status" value="1"/>
</dbReference>
<dbReference type="Gene3D" id="3.40.50.410">
    <property type="entry name" value="von Willebrand factor, type A domain"/>
    <property type="match status" value="1"/>
</dbReference>
<feature type="compositionally biased region" description="Basic and acidic residues" evidence="1">
    <location>
        <begin position="233"/>
        <end position="255"/>
    </location>
</feature>
<dbReference type="EMBL" id="NHRY01000042">
    <property type="protein sequence ID" value="PPQ38160.1"/>
    <property type="molecule type" value="Genomic_DNA"/>
</dbReference>